<dbReference type="Proteomes" id="UP000780801">
    <property type="component" value="Unassembled WGS sequence"/>
</dbReference>
<keyword evidence="3" id="KW-1185">Reference proteome</keyword>
<protein>
    <submittedName>
        <fullName evidence="2">Uncharacterized protein</fullName>
    </submittedName>
</protein>
<name>A0A9P6FJR8_9FUNG</name>
<sequence>MHYLVEMRREPMADFEAFSAYMSEIPVVAGAISKIWATIKDFFDGQHIEDYEKLEGLMDINGMVEAFKEAPYIKDEENESGKQESPAHPRSNMATASSSALVNSVAARMKQRRITSSVRNPLHSSNNPSNSSRSSSLTAGAIGRMQYSFQNHSSAFKCTPWTIPSGADTDATIAGR</sequence>
<proteinExistence type="predicted"/>
<comment type="caution">
    <text evidence="2">The sequence shown here is derived from an EMBL/GenBank/DDBJ whole genome shotgun (WGS) entry which is preliminary data.</text>
</comment>
<feature type="compositionally biased region" description="Low complexity" evidence="1">
    <location>
        <begin position="119"/>
        <end position="137"/>
    </location>
</feature>
<reference evidence="2" key="1">
    <citation type="journal article" date="2020" name="Fungal Divers.">
        <title>Resolving the Mortierellaceae phylogeny through synthesis of multi-gene phylogenetics and phylogenomics.</title>
        <authorList>
            <person name="Vandepol N."/>
            <person name="Liber J."/>
            <person name="Desiro A."/>
            <person name="Na H."/>
            <person name="Kennedy M."/>
            <person name="Barry K."/>
            <person name="Grigoriev I.V."/>
            <person name="Miller A.N."/>
            <person name="O'Donnell K."/>
            <person name="Stajich J.E."/>
            <person name="Bonito G."/>
        </authorList>
    </citation>
    <scope>NUCLEOTIDE SEQUENCE</scope>
    <source>
        <strain evidence="2">KOD1015</strain>
    </source>
</reference>
<feature type="compositionally biased region" description="Low complexity" evidence="1">
    <location>
        <begin position="94"/>
        <end position="107"/>
    </location>
</feature>
<feature type="compositionally biased region" description="Basic and acidic residues" evidence="1">
    <location>
        <begin position="75"/>
        <end position="87"/>
    </location>
</feature>
<organism evidence="2 3">
    <name type="scientific">Lunasporangiospora selenospora</name>
    <dbReference type="NCBI Taxonomy" id="979761"/>
    <lineage>
        <taxon>Eukaryota</taxon>
        <taxon>Fungi</taxon>
        <taxon>Fungi incertae sedis</taxon>
        <taxon>Mucoromycota</taxon>
        <taxon>Mortierellomycotina</taxon>
        <taxon>Mortierellomycetes</taxon>
        <taxon>Mortierellales</taxon>
        <taxon>Mortierellaceae</taxon>
        <taxon>Lunasporangiospora</taxon>
    </lineage>
</organism>
<feature type="non-terminal residue" evidence="2">
    <location>
        <position position="176"/>
    </location>
</feature>
<dbReference type="AlphaFoldDB" id="A0A9P6FJR8"/>
<evidence type="ECO:0000256" key="1">
    <source>
        <dbReference type="SAM" id="MobiDB-lite"/>
    </source>
</evidence>
<dbReference type="EMBL" id="JAABOA010005612">
    <property type="protein sequence ID" value="KAF9575325.1"/>
    <property type="molecule type" value="Genomic_DNA"/>
</dbReference>
<accession>A0A9P6FJR8</accession>
<feature type="region of interest" description="Disordered" evidence="1">
    <location>
        <begin position="75"/>
        <end position="137"/>
    </location>
</feature>
<evidence type="ECO:0000313" key="2">
    <source>
        <dbReference type="EMBL" id="KAF9575325.1"/>
    </source>
</evidence>
<evidence type="ECO:0000313" key="3">
    <source>
        <dbReference type="Proteomes" id="UP000780801"/>
    </source>
</evidence>
<gene>
    <name evidence="2" type="ORF">BGW38_008237</name>
</gene>